<feature type="region of interest" description="Disordered" evidence="1">
    <location>
        <begin position="130"/>
        <end position="170"/>
    </location>
</feature>
<dbReference type="Proteomes" id="UP000095751">
    <property type="component" value="Unassembled WGS sequence"/>
</dbReference>
<dbReference type="AlphaFoldDB" id="A0A1E7FZV8"/>
<feature type="region of interest" description="Disordered" evidence="1">
    <location>
        <begin position="66"/>
        <end position="89"/>
    </location>
</feature>
<proteinExistence type="predicted"/>
<feature type="compositionally biased region" description="Low complexity" evidence="1">
    <location>
        <begin position="142"/>
        <end position="170"/>
    </location>
</feature>
<evidence type="ECO:0000313" key="3">
    <source>
        <dbReference type="Proteomes" id="UP000095751"/>
    </source>
</evidence>
<keyword evidence="3" id="KW-1185">Reference proteome</keyword>
<evidence type="ECO:0000256" key="1">
    <source>
        <dbReference type="SAM" id="MobiDB-lite"/>
    </source>
</evidence>
<dbReference type="InParanoid" id="A0A1E7FZV8"/>
<organism evidence="2 3">
    <name type="scientific">Fragilariopsis cylindrus CCMP1102</name>
    <dbReference type="NCBI Taxonomy" id="635003"/>
    <lineage>
        <taxon>Eukaryota</taxon>
        <taxon>Sar</taxon>
        <taxon>Stramenopiles</taxon>
        <taxon>Ochrophyta</taxon>
        <taxon>Bacillariophyta</taxon>
        <taxon>Bacillariophyceae</taxon>
        <taxon>Bacillariophycidae</taxon>
        <taxon>Bacillariales</taxon>
        <taxon>Bacillariaceae</taxon>
        <taxon>Fragilariopsis</taxon>
    </lineage>
</organism>
<gene>
    <name evidence="2" type="ORF">FRACYDRAFT_259368</name>
</gene>
<reference evidence="2 3" key="1">
    <citation type="submission" date="2016-09" db="EMBL/GenBank/DDBJ databases">
        <title>Extensive genetic diversity and differential bi-allelic expression allows diatom success in the polar Southern Ocean.</title>
        <authorList>
            <consortium name="DOE Joint Genome Institute"/>
            <person name="Mock T."/>
            <person name="Otillar R.P."/>
            <person name="Strauss J."/>
            <person name="Dupont C."/>
            <person name="Frickenhaus S."/>
            <person name="Maumus F."/>
            <person name="Mcmullan M."/>
            <person name="Sanges R."/>
            <person name="Schmutz J."/>
            <person name="Toseland A."/>
            <person name="Valas R."/>
            <person name="Veluchamy A."/>
            <person name="Ward B.J."/>
            <person name="Allen A."/>
            <person name="Barry K."/>
            <person name="Falciatore A."/>
            <person name="Ferrante M."/>
            <person name="Fortunato A.E."/>
            <person name="Gloeckner G."/>
            <person name="Gruber A."/>
            <person name="Hipkin R."/>
            <person name="Janech M."/>
            <person name="Kroth P."/>
            <person name="Leese F."/>
            <person name="Lindquist E."/>
            <person name="Lyon B.R."/>
            <person name="Martin J."/>
            <person name="Mayer C."/>
            <person name="Parker M."/>
            <person name="Quesneville H."/>
            <person name="Raymond J."/>
            <person name="Uhlig C."/>
            <person name="Valentin K.U."/>
            <person name="Worden A.Z."/>
            <person name="Armbrust E.V."/>
            <person name="Bowler C."/>
            <person name="Green B."/>
            <person name="Moulton V."/>
            <person name="Van Oosterhout C."/>
            <person name="Grigoriev I."/>
        </authorList>
    </citation>
    <scope>NUCLEOTIDE SEQUENCE [LARGE SCALE GENOMIC DNA]</scope>
    <source>
        <strain evidence="2 3">CCMP1102</strain>
    </source>
</reference>
<name>A0A1E7FZV8_9STRA</name>
<sequence length="182" mass="19461">MGKFLKDSSGNLVAIEGGLVLERILDRKPRDCESCGFSKWVKKDKVFIIQGGTSGTNKSTSITATTTTTANDSNNDTNNNNNTSMSSSSTNEVLGGYAGGGSMEWICPECALNRGLPIEFYHKNFHAPGNAEARHKKSQSQATATAKKAKNSNNNNNSGGNNNNNTSGLNKLLDMTSSLCRF</sequence>
<dbReference type="EMBL" id="KV784353">
    <property type="protein sequence ID" value="OEU23353.1"/>
    <property type="molecule type" value="Genomic_DNA"/>
</dbReference>
<dbReference type="KEGG" id="fcy:FRACYDRAFT_259368"/>
<protein>
    <submittedName>
        <fullName evidence="2">Uncharacterized protein</fullName>
    </submittedName>
</protein>
<dbReference type="OrthoDB" id="51290at2759"/>
<evidence type="ECO:0000313" key="2">
    <source>
        <dbReference type="EMBL" id="OEU23353.1"/>
    </source>
</evidence>
<accession>A0A1E7FZV8</accession>